<dbReference type="AlphaFoldDB" id="A0AAD6I9J6"/>
<accession>A0AAD6I9J6</accession>
<sequence>MASWWFPRPYFFQSLGLSQSTVSVRSEFLASSSFQFVNPHHHVAGTDTVSQVFPESVVAGLSDEEVLALFSRGFFGGFVFAFERTALRVGGWRLLPARYTGLKDDPSASLIWNTSDLSNINLPPVGSCLFGSFKVLDKQISLESSEQRPSYVDYGFGSDEFEFAGCHRFQITRLRRANDKPLVQLELQGFHCNPQKNQPSGGKLLEWFHYIYAKLLFANGVQSVLLR</sequence>
<gene>
    <name evidence="1" type="ORF">N7460_008104</name>
</gene>
<evidence type="ECO:0000313" key="2">
    <source>
        <dbReference type="Proteomes" id="UP001219568"/>
    </source>
</evidence>
<reference evidence="1" key="2">
    <citation type="submission" date="2023-01" db="EMBL/GenBank/DDBJ databases">
        <authorList>
            <person name="Petersen C."/>
        </authorList>
    </citation>
    <scope>NUCLEOTIDE SEQUENCE</scope>
    <source>
        <strain evidence="1">IBT 15450</strain>
    </source>
</reference>
<reference evidence="1" key="1">
    <citation type="journal article" date="2023" name="IMA Fungus">
        <title>Comparative genomic study of the Penicillium genus elucidates a diverse pangenome and 15 lateral gene transfer events.</title>
        <authorList>
            <person name="Petersen C."/>
            <person name="Sorensen T."/>
            <person name="Nielsen M.R."/>
            <person name="Sondergaard T.E."/>
            <person name="Sorensen J.L."/>
            <person name="Fitzpatrick D.A."/>
            <person name="Frisvad J.C."/>
            <person name="Nielsen K.L."/>
        </authorList>
    </citation>
    <scope>NUCLEOTIDE SEQUENCE</scope>
    <source>
        <strain evidence="1">IBT 15450</strain>
    </source>
</reference>
<organism evidence="1 2">
    <name type="scientific">Penicillium canescens</name>
    <dbReference type="NCBI Taxonomy" id="5083"/>
    <lineage>
        <taxon>Eukaryota</taxon>
        <taxon>Fungi</taxon>
        <taxon>Dikarya</taxon>
        <taxon>Ascomycota</taxon>
        <taxon>Pezizomycotina</taxon>
        <taxon>Eurotiomycetes</taxon>
        <taxon>Eurotiomycetidae</taxon>
        <taxon>Eurotiales</taxon>
        <taxon>Aspergillaceae</taxon>
        <taxon>Penicillium</taxon>
    </lineage>
</organism>
<protein>
    <submittedName>
        <fullName evidence="1">Uncharacterized protein</fullName>
    </submittedName>
</protein>
<proteinExistence type="predicted"/>
<dbReference type="Proteomes" id="UP001219568">
    <property type="component" value="Unassembled WGS sequence"/>
</dbReference>
<dbReference type="EMBL" id="JAQJZL010000009">
    <property type="protein sequence ID" value="KAJ6038333.1"/>
    <property type="molecule type" value="Genomic_DNA"/>
</dbReference>
<keyword evidence="2" id="KW-1185">Reference proteome</keyword>
<comment type="caution">
    <text evidence="1">The sequence shown here is derived from an EMBL/GenBank/DDBJ whole genome shotgun (WGS) entry which is preliminary data.</text>
</comment>
<name>A0AAD6I9J6_PENCN</name>
<evidence type="ECO:0000313" key="1">
    <source>
        <dbReference type="EMBL" id="KAJ6038333.1"/>
    </source>
</evidence>